<accession>A0A031MDG9</accession>
<evidence type="ECO:0000313" key="4">
    <source>
        <dbReference type="Proteomes" id="UP000186599"/>
    </source>
</evidence>
<evidence type="ECO:0000313" key="5">
    <source>
        <dbReference type="Proteomes" id="UP000186904"/>
    </source>
</evidence>
<dbReference type="Proteomes" id="UP000305198">
    <property type="component" value="Unassembled WGS sequence"/>
</dbReference>
<dbReference type="EMBL" id="FOUA01000002">
    <property type="protein sequence ID" value="SFL88920.1"/>
    <property type="molecule type" value="Genomic_DNA"/>
</dbReference>
<evidence type="ECO:0000313" key="2">
    <source>
        <dbReference type="EMBL" id="SFL88920.1"/>
    </source>
</evidence>
<dbReference type="InterPro" id="IPR013433">
    <property type="entry name" value="PHA_gran_rgn"/>
</dbReference>
<sequence length="91" mass="9910">MATVEITREHALGKEAAKERAQKMADKLAAKLDAKCTWQDDELTFQRSGVDGSILVGEDSVRVAVKLGMMLTPMAGMVKGEIEKALNKYLA</sequence>
<protein>
    <submittedName>
        <fullName evidence="1 3">Polyhydroxyalkanoic acid system protein</fullName>
    </submittedName>
</protein>
<dbReference type="EMBL" id="SWAV01000001">
    <property type="protein sequence ID" value="TKA92623.1"/>
    <property type="molecule type" value="Genomic_DNA"/>
</dbReference>
<organism evidence="3 6">
    <name type="scientific">Halopseudomonas bauzanensis</name>
    <dbReference type="NCBI Taxonomy" id="653930"/>
    <lineage>
        <taxon>Bacteria</taxon>
        <taxon>Pseudomonadati</taxon>
        <taxon>Pseudomonadota</taxon>
        <taxon>Gammaproteobacteria</taxon>
        <taxon>Pseudomonadales</taxon>
        <taxon>Pseudomonadaceae</taxon>
        <taxon>Halopseudomonas</taxon>
    </lineage>
</organism>
<dbReference type="Proteomes" id="UP000186599">
    <property type="component" value="Unassembled WGS sequence"/>
</dbReference>
<reference evidence="4 5" key="1">
    <citation type="submission" date="2016-10" db="EMBL/GenBank/DDBJ databases">
        <authorList>
            <person name="de Groot N.N."/>
        </authorList>
    </citation>
    <scope>NUCLEOTIDE SEQUENCE [LARGE SCALE GENOMIC DNA]</scope>
    <source>
        <strain evidence="2 4">CGMCC 1.9095</strain>
        <strain evidence="1 5">DSM 22558</strain>
    </source>
</reference>
<evidence type="ECO:0000313" key="3">
    <source>
        <dbReference type="EMBL" id="TKA92623.1"/>
    </source>
</evidence>
<dbReference type="EMBL" id="FOGN01000002">
    <property type="protein sequence ID" value="SER93309.1"/>
    <property type="molecule type" value="Genomic_DNA"/>
</dbReference>
<evidence type="ECO:0000313" key="6">
    <source>
        <dbReference type="Proteomes" id="UP000305198"/>
    </source>
</evidence>
<dbReference type="Proteomes" id="UP000186904">
    <property type="component" value="Unassembled WGS sequence"/>
</dbReference>
<evidence type="ECO:0000313" key="1">
    <source>
        <dbReference type="EMBL" id="SER93309.1"/>
    </source>
</evidence>
<dbReference type="AlphaFoldDB" id="A0A031MDG9"/>
<dbReference type="NCBIfam" id="TIGR02610">
    <property type="entry name" value="PHA_gran_rgn"/>
    <property type="match status" value="1"/>
</dbReference>
<dbReference type="RefSeq" id="WP_036991298.1">
    <property type="nucleotide sequence ID" value="NZ_FOGN01000002.1"/>
</dbReference>
<gene>
    <name evidence="3" type="ORF">FA869_00055</name>
    <name evidence="2" type="ORF">SAMN04487855_1467</name>
    <name evidence="1" type="ORF">SAMN05216589_1846</name>
</gene>
<proteinExistence type="predicted"/>
<dbReference type="OrthoDB" id="287584at2"/>
<reference evidence="3 6" key="2">
    <citation type="submission" date="2019-04" db="EMBL/GenBank/DDBJ databases">
        <title>Crypto-aerobic microbial life in anoxic (sulfidic) marine sediments.</title>
        <authorList>
            <person name="Bhattacharya S."/>
            <person name="Roy C."/>
            <person name="Mondal N."/>
            <person name="Sarkar J."/>
            <person name="Mandal S."/>
            <person name="Rameez M.J."/>
            <person name="Ghosh W."/>
        </authorList>
    </citation>
    <scope>NUCLEOTIDE SEQUENCE [LARGE SCALE GENOMIC DNA]</scope>
    <source>
        <strain evidence="3 6">SBBB</strain>
    </source>
</reference>
<dbReference type="Pfam" id="PF09650">
    <property type="entry name" value="PHA_gran_rgn"/>
    <property type="match status" value="1"/>
</dbReference>
<name>A0A031MDG9_9GAMM</name>
<keyword evidence="4" id="KW-1185">Reference proteome</keyword>
<dbReference type="STRING" id="653930.SAMN05216589_1846"/>